<dbReference type="AlphaFoldDB" id="A0A4D7BFE6"/>
<organism evidence="1 2">
    <name type="scientific">Phreatobacter stygius</name>
    <dbReference type="NCBI Taxonomy" id="1940610"/>
    <lineage>
        <taxon>Bacteria</taxon>
        <taxon>Pseudomonadati</taxon>
        <taxon>Pseudomonadota</taxon>
        <taxon>Alphaproteobacteria</taxon>
        <taxon>Hyphomicrobiales</taxon>
        <taxon>Phreatobacteraceae</taxon>
        <taxon>Phreatobacter</taxon>
    </lineage>
</organism>
<gene>
    <name evidence="1" type="ORF">E8M01_32835</name>
</gene>
<dbReference type="EMBL" id="CP039690">
    <property type="protein sequence ID" value="QCI68598.1"/>
    <property type="molecule type" value="Genomic_DNA"/>
</dbReference>
<dbReference type="KEGG" id="pstg:E8M01_32835"/>
<evidence type="ECO:0000313" key="1">
    <source>
        <dbReference type="EMBL" id="QCI68598.1"/>
    </source>
</evidence>
<evidence type="ECO:0000313" key="2">
    <source>
        <dbReference type="Proteomes" id="UP000298781"/>
    </source>
</evidence>
<reference evidence="1 2" key="1">
    <citation type="submission" date="2019-04" db="EMBL/GenBank/DDBJ databases">
        <title>Phreatobacter aquaticus sp. nov.</title>
        <authorList>
            <person name="Choi A."/>
        </authorList>
    </citation>
    <scope>NUCLEOTIDE SEQUENCE [LARGE SCALE GENOMIC DNA]</scope>
    <source>
        <strain evidence="1 2">KCTC 52518</strain>
    </source>
</reference>
<protein>
    <recommendedName>
        <fullName evidence="3">DUF4440 domain-containing protein</fullName>
    </recommendedName>
</protein>
<dbReference type="RefSeq" id="WP_136964017.1">
    <property type="nucleotide sequence ID" value="NZ_CP039690.1"/>
</dbReference>
<proteinExistence type="predicted"/>
<evidence type="ECO:0008006" key="3">
    <source>
        <dbReference type="Google" id="ProtNLM"/>
    </source>
</evidence>
<keyword evidence="2" id="KW-1185">Reference proteome</keyword>
<dbReference type="OrthoDB" id="8479469at2"/>
<accession>A0A4D7BFE6</accession>
<dbReference type="Proteomes" id="UP000298781">
    <property type="component" value="Chromosome"/>
</dbReference>
<name>A0A4D7BFE6_9HYPH</name>
<sequence length="131" mass="14728">MDQSELDREAAAFFDAFVVAFQSFRGSEIARRYVAPYVALHDDGSRECFGSDIEIAQYFQRVVSVYHDQGCRSCRYHDLAVAPLGGQSALASVTWELLSGEGVVMSSWRESYNLCRIDGRFRVFASVDHVT</sequence>